<evidence type="ECO:0000313" key="2">
    <source>
        <dbReference type="EMBL" id="CCQ43777.1"/>
    </source>
</evidence>
<accession>L8ECL5</accession>
<name>L8ECL5_HUMAN</name>
<proteinExistence type="predicted"/>
<keyword evidence="1" id="KW-0812">Transmembrane</keyword>
<feature type="transmembrane region" description="Helical" evidence="1">
    <location>
        <begin position="12"/>
        <end position="34"/>
    </location>
</feature>
<keyword evidence="1" id="KW-0472">Membrane</keyword>
<protein>
    <submittedName>
        <fullName evidence="2">Alternative protein PAPOLA</fullName>
    </submittedName>
</protein>
<dbReference type="AlphaFoldDB" id="L8ECL5"/>
<gene>
    <name evidence="2" type="primary">PAPOLA</name>
</gene>
<evidence type="ECO:0000256" key="1">
    <source>
        <dbReference type="SAM" id="Phobius"/>
    </source>
</evidence>
<keyword evidence="1" id="KW-1133">Transmembrane helix</keyword>
<dbReference type="OrthoDB" id="412748at2759"/>
<reference evidence="2" key="1">
    <citation type="journal article" date="2013" name="PLoS ONE">
        <title>Direct detection of alternative open reading frames translation products in human significantly expands the proteome.</title>
        <authorList>
            <person name="Vanderperre B."/>
            <person name="Lucier J.-F."/>
            <person name="Motard J."/>
            <person name="Tremblay G."/>
            <person name="Vanderperre S."/>
            <person name="Wisztorski M."/>
            <person name="Salzet M."/>
            <person name="Boisvert F.-M."/>
            <person name="Roucou X."/>
        </authorList>
    </citation>
    <scope>NUCLEOTIDE SEQUENCE</scope>
</reference>
<organism evidence="2">
    <name type="scientific">Homo sapiens</name>
    <name type="common">Human</name>
    <dbReference type="NCBI Taxonomy" id="9606"/>
    <lineage>
        <taxon>Eukaryota</taxon>
        <taxon>Metazoa</taxon>
        <taxon>Chordata</taxon>
        <taxon>Craniata</taxon>
        <taxon>Vertebrata</taxon>
        <taxon>Euteleostomi</taxon>
        <taxon>Mammalia</taxon>
        <taxon>Eutheria</taxon>
        <taxon>Euarchontoglires</taxon>
        <taxon>Primates</taxon>
        <taxon>Haplorrhini</taxon>
        <taxon>Catarrhini</taxon>
        <taxon>Hominidae</taxon>
        <taxon>Homo</taxon>
    </lineage>
</organism>
<dbReference type="ChiTaRS" id="PAPOLA">
    <property type="organism name" value="human"/>
</dbReference>
<feature type="transmembrane region" description="Helical" evidence="1">
    <location>
        <begin position="46"/>
        <end position="66"/>
    </location>
</feature>
<dbReference type="EMBL" id="HF584280">
    <property type="protein sequence ID" value="CCQ43777.1"/>
    <property type="molecule type" value="Genomic_DNA"/>
</dbReference>
<sequence>MELFYSAYKSAISQQIFFFELVKALCSFAFNLLSSKQTNKKSFLRLSLPCFLPFSFCLYAQGRTYFVRNKMPVFS</sequence>